<gene>
    <name evidence="1" type="ORF">AY601_3454</name>
</gene>
<dbReference type="EMBL" id="CP014504">
    <property type="protein sequence ID" value="AMQ00320.1"/>
    <property type="molecule type" value="Genomic_DNA"/>
</dbReference>
<organism evidence="1 2">
    <name type="scientific">Pedobacter cryoconitis</name>
    <dbReference type="NCBI Taxonomy" id="188932"/>
    <lineage>
        <taxon>Bacteria</taxon>
        <taxon>Pseudomonadati</taxon>
        <taxon>Bacteroidota</taxon>
        <taxon>Sphingobacteriia</taxon>
        <taxon>Sphingobacteriales</taxon>
        <taxon>Sphingobacteriaceae</taxon>
        <taxon>Pedobacter</taxon>
    </lineage>
</organism>
<dbReference type="KEGG" id="pcm:AY601_3454"/>
<dbReference type="OrthoDB" id="881766at2"/>
<name>A0A127VGB4_9SPHI</name>
<protein>
    <recommendedName>
        <fullName evidence="3">DUF4276 family protein</fullName>
    </recommendedName>
</protein>
<evidence type="ECO:0000313" key="1">
    <source>
        <dbReference type="EMBL" id="AMQ00320.1"/>
    </source>
</evidence>
<dbReference type="PATRIC" id="fig|188932.3.peg.3593"/>
<dbReference type="InterPro" id="IPR025455">
    <property type="entry name" value="DUF4276"/>
</dbReference>
<dbReference type="AlphaFoldDB" id="A0A127VGB4"/>
<dbReference type="RefSeq" id="WP_068403224.1">
    <property type="nucleotide sequence ID" value="NZ_CP014504.1"/>
</dbReference>
<sequence>MIRVGLVGEDPNDTSSLKILLNKKYSGRVHFQPLLKRIRGHQLDSIKTKRAVGAEMSLNKCSFILFIRDLDGLHTQKDLLQLKNEWFSSLNQVCGNQNIFLLNIWELEAMIFGDIETFNSKYGTTIKADKNPMMISNPKEELKRATYKGRKRFEESHCPEIFEALDFDRVVSRCDFFRDFIIQFERRLEIRSK</sequence>
<evidence type="ECO:0000313" key="2">
    <source>
        <dbReference type="Proteomes" id="UP000071561"/>
    </source>
</evidence>
<proteinExistence type="predicted"/>
<reference evidence="1 2" key="1">
    <citation type="submission" date="2016-03" db="EMBL/GenBank/DDBJ databases">
        <title>Complete genome sequence of Pedobacter cryoconitis PAMC 27485.</title>
        <authorList>
            <person name="Lee J."/>
            <person name="Kim O.-S."/>
        </authorList>
    </citation>
    <scope>NUCLEOTIDE SEQUENCE [LARGE SCALE GENOMIC DNA]</scope>
    <source>
        <strain evidence="1 2">PAMC 27485</strain>
    </source>
</reference>
<evidence type="ECO:0008006" key="3">
    <source>
        <dbReference type="Google" id="ProtNLM"/>
    </source>
</evidence>
<dbReference type="Pfam" id="PF14103">
    <property type="entry name" value="DUF4276"/>
    <property type="match status" value="1"/>
</dbReference>
<keyword evidence="2" id="KW-1185">Reference proteome</keyword>
<accession>A0A127VGB4</accession>
<dbReference type="Proteomes" id="UP000071561">
    <property type="component" value="Chromosome"/>
</dbReference>